<dbReference type="GO" id="GO:0043386">
    <property type="term" value="P:mycotoxin biosynthetic process"/>
    <property type="evidence" value="ECO:0007669"/>
    <property type="project" value="InterPro"/>
</dbReference>
<dbReference type="Gene3D" id="3.30.559.10">
    <property type="entry name" value="Chloramphenicol acetyltransferase-like domain"/>
    <property type="match status" value="1"/>
</dbReference>
<dbReference type="InterPro" id="IPR023213">
    <property type="entry name" value="CAT-like_dom_sf"/>
</dbReference>
<dbReference type="OrthoDB" id="2548233at2759"/>
<dbReference type="EMBL" id="ML213607">
    <property type="protein sequence ID" value="TFK37515.1"/>
    <property type="molecule type" value="Genomic_DNA"/>
</dbReference>
<evidence type="ECO:0000313" key="3">
    <source>
        <dbReference type="EMBL" id="TFK37515.1"/>
    </source>
</evidence>
<keyword evidence="2" id="KW-0808">Transferase</keyword>
<sequence>MDYFDYSRYHWSQDDKIPRRYKREACGGELMEDIWNVMNHGEQNLFIGVYARLSDPNASFDLFEKIRCAWKSLRWDVPTIACSTMHVQNGQRPPKTFITYDVAYSIEEVDEWARQTVNLKDGFSNLDDLRYDVGQEPVPAEDLGLQTFLYVALFSATTFGVLLRTSHVPFDGAGTKILMSKLFGHLTHYITDPDYALTQNFTCNWGMEWKNLLPAKMEALGEIEAVVVTNDAENAPVEEELTGESRDGLEFSDSLSKVLTSITTSLPRAHVFKSFIHPPFNADLQKPSTRRLAHIFTAEQSVKIKKAGYDVEGTSGRLTVNHLIHGALCLLPVIDNPPTNPDGVLFYYGLVDGRPCLAKKYRGPLDFPGYCIGMSPIIIPISFIHSLPLHDHKASVLSLAGAVQLEYKKQKELPSLVSMEPQLIESMLSYAPPPPPSAFPSYSGDGVGSRYLLPKYPMTGPTVIEITDFFVGLNKCDPGPFFRTTEWNGRIMLSVDFNEKAVEATVVQGWMDKWRELILSLTF</sequence>
<protein>
    <recommendedName>
        <fullName evidence="5">Transferase</fullName>
    </recommendedName>
</protein>
<dbReference type="STRING" id="68775.A0A5C3LXT5"/>
<name>A0A5C3LXT5_9AGAR</name>
<organism evidence="3 4">
    <name type="scientific">Crucibulum laeve</name>
    <dbReference type="NCBI Taxonomy" id="68775"/>
    <lineage>
        <taxon>Eukaryota</taxon>
        <taxon>Fungi</taxon>
        <taxon>Dikarya</taxon>
        <taxon>Basidiomycota</taxon>
        <taxon>Agaricomycotina</taxon>
        <taxon>Agaricomycetes</taxon>
        <taxon>Agaricomycetidae</taxon>
        <taxon>Agaricales</taxon>
        <taxon>Agaricineae</taxon>
        <taxon>Nidulariaceae</taxon>
        <taxon>Crucibulum</taxon>
    </lineage>
</organism>
<evidence type="ECO:0000313" key="4">
    <source>
        <dbReference type="Proteomes" id="UP000308652"/>
    </source>
</evidence>
<dbReference type="PANTHER" id="PTHR42034">
    <property type="entry name" value="CHROMOSOME 7, WHOLE GENOME SHOTGUN SEQUENCE-RELATED"/>
    <property type="match status" value="1"/>
</dbReference>
<dbReference type="InterPro" id="IPR009992">
    <property type="entry name" value="Tri3/Sat12/Sat16/Mac1"/>
</dbReference>
<accession>A0A5C3LXT5</accession>
<reference evidence="3 4" key="1">
    <citation type="journal article" date="2019" name="Nat. Ecol. Evol.">
        <title>Megaphylogeny resolves global patterns of mushroom evolution.</title>
        <authorList>
            <person name="Varga T."/>
            <person name="Krizsan K."/>
            <person name="Foldi C."/>
            <person name="Dima B."/>
            <person name="Sanchez-Garcia M."/>
            <person name="Sanchez-Ramirez S."/>
            <person name="Szollosi G.J."/>
            <person name="Szarkandi J.G."/>
            <person name="Papp V."/>
            <person name="Albert L."/>
            <person name="Andreopoulos W."/>
            <person name="Angelini C."/>
            <person name="Antonin V."/>
            <person name="Barry K.W."/>
            <person name="Bougher N.L."/>
            <person name="Buchanan P."/>
            <person name="Buyck B."/>
            <person name="Bense V."/>
            <person name="Catcheside P."/>
            <person name="Chovatia M."/>
            <person name="Cooper J."/>
            <person name="Damon W."/>
            <person name="Desjardin D."/>
            <person name="Finy P."/>
            <person name="Geml J."/>
            <person name="Haridas S."/>
            <person name="Hughes K."/>
            <person name="Justo A."/>
            <person name="Karasinski D."/>
            <person name="Kautmanova I."/>
            <person name="Kiss B."/>
            <person name="Kocsube S."/>
            <person name="Kotiranta H."/>
            <person name="LaButti K.M."/>
            <person name="Lechner B.E."/>
            <person name="Liimatainen K."/>
            <person name="Lipzen A."/>
            <person name="Lukacs Z."/>
            <person name="Mihaltcheva S."/>
            <person name="Morgado L.N."/>
            <person name="Niskanen T."/>
            <person name="Noordeloos M.E."/>
            <person name="Ohm R.A."/>
            <person name="Ortiz-Santana B."/>
            <person name="Ovrebo C."/>
            <person name="Racz N."/>
            <person name="Riley R."/>
            <person name="Savchenko A."/>
            <person name="Shiryaev A."/>
            <person name="Soop K."/>
            <person name="Spirin V."/>
            <person name="Szebenyi C."/>
            <person name="Tomsovsky M."/>
            <person name="Tulloss R.E."/>
            <person name="Uehling J."/>
            <person name="Grigoriev I.V."/>
            <person name="Vagvolgyi C."/>
            <person name="Papp T."/>
            <person name="Martin F.M."/>
            <person name="Miettinen O."/>
            <person name="Hibbett D.S."/>
            <person name="Nagy L.G."/>
        </authorList>
    </citation>
    <scope>NUCLEOTIDE SEQUENCE [LARGE SCALE GENOMIC DNA]</scope>
    <source>
        <strain evidence="3 4">CBS 166.37</strain>
    </source>
</reference>
<dbReference type="PANTHER" id="PTHR42034:SF1">
    <property type="entry name" value="CONDENSATION DOMAIN-CONTAINING PROTEIN"/>
    <property type="match status" value="1"/>
</dbReference>
<dbReference type="Pfam" id="PF07428">
    <property type="entry name" value="Tri3"/>
    <property type="match status" value="1"/>
</dbReference>
<dbReference type="GO" id="GO:0016407">
    <property type="term" value="F:acetyltransferase activity"/>
    <property type="evidence" value="ECO:0007669"/>
    <property type="project" value="InterPro"/>
</dbReference>
<dbReference type="Gene3D" id="3.30.559.30">
    <property type="entry name" value="Nonribosomal peptide synthetase, condensation domain"/>
    <property type="match status" value="1"/>
</dbReference>
<evidence type="ECO:0008006" key="5">
    <source>
        <dbReference type="Google" id="ProtNLM"/>
    </source>
</evidence>
<dbReference type="AlphaFoldDB" id="A0A5C3LXT5"/>
<comment type="similarity">
    <text evidence="1">Belongs to the trichothecene O-acetyltransferase family.</text>
</comment>
<proteinExistence type="inferred from homology"/>
<dbReference type="Proteomes" id="UP000308652">
    <property type="component" value="Unassembled WGS sequence"/>
</dbReference>
<gene>
    <name evidence="3" type="ORF">BDQ12DRAFT_684799</name>
</gene>
<keyword evidence="4" id="KW-1185">Reference proteome</keyword>
<evidence type="ECO:0000256" key="1">
    <source>
        <dbReference type="ARBA" id="ARBA00006439"/>
    </source>
</evidence>
<evidence type="ECO:0000256" key="2">
    <source>
        <dbReference type="ARBA" id="ARBA00022679"/>
    </source>
</evidence>